<evidence type="ECO:0000313" key="2">
    <source>
        <dbReference type="Proteomes" id="UP000199524"/>
    </source>
</evidence>
<dbReference type="EMBL" id="LT629777">
    <property type="protein sequence ID" value="SDS86863.1"/>
    <property type="molecule type" value="Genomic_DNA"/>
</dbReference>
<keyword evidence="2" id="KW-1185">Reference proteome</keyword>
<gene>
    <name evidence="1" type="ORF">SAMN05216598_3060</name>
</gene>
<name>A0A1H1VQ54_9PSED</name>
<sequence length="140" mass="15496">MISKLERLRATPARDMTTPVPLDLLEELTPAQLAKKYSLNRKLSDFNRALHRNADALISRQLGMAKPMTTKKAVTRGAGTRGPAAFEVANTMFGYIDRNDMGMYWTDDIMCGVAGADNTGSTRPLSITTMFELLEDLKVL</sequence>
<reference evidence="2" key="1">
    <citation type="submission" date="2016-10" db="EMBL/GenBank/DDBJ databases">
        <authorList>
            <person name="Varghese N."/>
            <person name="Submissions S."/>
        </authorList>
    </citation>
    <scope>NUCLEOTIDE SEQUENCE [LARGE SCALE GENOMIC DNA]</scope>
    <source>
        <strain evidence="2">ATCC 23835</strain>
    </source>
</reference>
<organism evidence="1 2">
    <name type="scientific">Pseudomonas asplenii</name>
    <dbReference type="NCBI Taxonomy" id="53407"/>
    <lineage>
        <taxon>Bacteria</taxon>
        <taxon>Pseudomonadati</taxon>
        <taxon>Pseudomonadota</taxon>
        <taxon>Gammaproteobacteria</taxon>
        <taxon>Pseudomonadales</taxon>
        <taxon>Pseudomonadaceae</taxon>
        <taxon>Pseudomonas</taxon>
    </lineage>
</organism>
<proteinExistence type="predicted"/>
<dbReference type="Proteomes" id="UP000199524">
    <property type="component" value="Chromosome I"/>
</dbReference>
<dbReference type="RefSeq" id="WP_090206141.1">
    <property type="nucleotide sequence ID" value="NZ_LT629777.1"/>
</dbReference>
<dbReference type="AlphaFoldDB" id="A0A1H1VQ54"/>
<accession>A0A1H1VQ54</accession>
<dbReference type="GeneID" id="300208019"/>
<protein>
    <submittedName>
        <fullName evidence="1">Uncharacterized protein</fullName>
    </submittedName>
</protein>
<evidence type="ECO:0000313" key="1">
    <source>
        <dbReference type="EMBL" id="SDS86863.1"/>
    </source>
</evidence>